<protein>
    <submittedName>
        <fullName evidence="3">Linear gramicidin synthase subunit B</fullName>
    </submittedName>
</protein>
<dbReference type="RefSeq" id="WP_112583127.1">
    <property type="nucleotide sequence ID" value="NZ_PYAA01000008.1"/>
</dbReference>
<feature type="domain" description="AMP-dependent synthetase/ligase" evidence="2">
    <location>
        <begin position="7"/>
        <end position="342"/>
    </location>
</feature>
<accession>A0A328NE19</accession>
<dbReference type="InterPro" id="IPR042099">
    <property type="entry name" value="ANL_N_sf"/>
</dbReference>
<dbReference type="InterPro" id="IPR000873">
    <property type="entry name" value="AMP-dep_synth/lig_dom"/>
</dbReference>
<dbReference type="AlphaFoldDB" id="A0A328NE19"/>
<dbReference type="PANTHER" id="PTHR43201:SF8">
    <property type="entry name" value="ACYL-COA SYNTHETASE FAMILY MEMBER 3"/>
    <property type="match status" value="1"/>
</dbReference>
<dbReference type="Gene3D" id="3.30.300.30">
    <property type="match status" value="1"/>
</dbReference>
<dbReference type="InterPro" id="IPR045851">
    <property type="entry name" value="AMP-bd_C_sf"/>
</dbReference>
<organism evidence="3 4">
    <name type="scientific">Micromonospora noduli</name>
    <dbReference type="NCBI Taxonomy" id="709876"/>
    <lineage>
        <taxon>Bacteria</taxon>
        <taxon>Bacillati</taxon>
        <taxon>Actinomycetota</taxon>
        <taxon>Actinomycetes</taxon>
        <taxon>Micromonosporales</taxon>
        <taxon>Micromonosporaceae</taxon>
        <taxon>Micromonospora</taxon>
    </lineage>
</organism>
<dbReference type="Gene3D" id="3.40.50.12780">
    <property type="entry name" value="N-terminal domain of ligase-like"/>
    <property type="match status" value="1"/>
</dbReference>
<dbReference type="Proteomes" id="UP000248966">
    <property type="component" value="Unassembled WGS sequence"/>
</dbReference>
<evidence type="ECO:0000259" key="2">
    <source>
        <dbReference type="Pfam" id="PF00501"/>
    </source>
</evidence>
<dbReference type="Pfam" id="PF00501">
    <property type="entry name" value="AMP-binding"/>
    <property type="match status" value="1"/>
</dbReference>
<evidence type="ECO:0000256" key="1">
    <source>
        <dbReference type="ARBA" id="ARBA00006432"/>
    </source>
</evidence>
<dbReference type="GO" id="GO:0006631">
    <property type="term" value="P:fatty acid metabolic process"/>
    <property type="evidence" value="ECO:0007669"/>
    <property type="project" value="TreeGrafter"/>
</dbReference>
<dbReference type="EMBL" id="PYAA01000008">
    <property type="protein sequence ID" value="RAO04271.1"/>
    <property type="molecule type" value="Genomic_DNA"/>
</dbReference>
<sequence>MLLTEFRSVVARRADALAVVVPDGERLTYGELSLRVDRALGWLRARGIGEGQVVATWLDNGIDYVALVFALAGSGAIHVPISRSATPEHIAWLVERTKPALVVGAEPLPDVVVEQVTTAELAAGSELIGARPFGAHEGAFRLLETSGSTGKPRLVTWRQDDLLHDRRQWIAYTATTAVDVLFNRHTLDVAHGCDVHLFPALLSGALLVLADPSASPDQLLLWLQETGATVSSALPRHYELLTQAARGRSVDLSAMRMPLCGGAYLSGQAVADAAEVLGIHIRRIYGSTEFGIVLGNMDDAVQTTRGMTPVTGVEIRLAPLDAAWPSIGEVLARSAHTSVGYFGDAAATSATFRDGWYHTGDVAEFDGEYRILGRVADLLGGSAGPVFCPGVEAALTAACPITEAAVLAPLPGETEGGALVVATPAAGVEDERVRATIRAVLEDLGVRAEIVLAATIPHTAVGKVDKPALRKGRTSNVRQR</sequence>
<reference evidence="3 4" key="1">
    <citation type="submission" date="2018-03" db="EMBL/GenBank/DDBJ databases">
        <title>Defining the species Micromonospora saelicesensis and Micromonospora noduli under the framework of genomics.</title>
        <authorList>
            <person name="Riesco R."/>
            <person name="Trujillo M.E."/>
        </authorList>
    </citation>
    <scope>NUCLEOTIDE SEQUENCE [LARGE SCALE GENOMIC DNA]</scope>
    <source>
        <strain evidence="3 4">LAH08</strain>
    </source>
</reference>
<name>A0A328NE19_9ACTN</name>
<evidence type="ECO:0000313" key="4">
    <source>
        <dbReference type="Proteomes" id="UP000248966"/>
    </source>
</evidence>
<evidence type="ECO:0000313" key="3">
    <source>
        <dbReference type="EMBL" id="RAO04271.1"/>
    </source>
</evidence>
<comment type="similarity">
    <text evidence="1">Belongs to the ATP-dependent AMP-binding enzyme family.</text>
</comment>
<proteinExistence type="inferred from homology"/>
<dbReference type="SUPFAM" id="SSF56801">
    <property type="entry name" value="Acetyl-CoA synthetase-like"/>
    <property type="match status" value="1"/>
</dbReference>
<dbReference type="GO" id="GO:0031956">
    <property type="term" value="F:medium-chain fatty acid-CoA ligase activity"/>
    <property type="evidence" value="ECO:0007669"/>
    <property type="project" value="TreeGrafter"/>
</dbReference>
<dbReference type="PANTHER" id="PTHR43201">
    <property type="entry name" value="ACYL-COA SYNTHETASE"/>
    <property type="match status" value="1"/>
</dbReference>
<comment type="caution">
    <text evidence="3">The sequence shown here is derived from an EMBL/GenBank/DDBJ whole genome shotgun (WGS) entry which is preliminary data.</text>
</comment>
<gene>
    <name evidence="3" type="ORF">LAH08_01619</name>
</gene>